<dbReference type="AlphaFoldDB" id="A0AAF0ZR99"/>
<dbReference type="Pfam" id="PF17919">
    <property type="entry name" value="RT_RNaseH_2"/>
    <property type="match status" value="1"/>
</dbReference>
<dbReference type="PANTHER" id="PTHR34072">
    <property type="entry name" value="ENZYMATIC POLYPROTEIN-RELATED"/>
    <property type="match status" value="1"/>
</dbReference>
<dbReference type="EMBL" id="CP133620">
    <property type="protein sequence ID" value="WMV46625.1"/>
    <property type="molecule type" value="Genomic_DNA"/>
</dbReference>
<keyword evidence="3" id="KW-1185">Reference proteome</keyword>
<reference evidence="2" key="1">
    <citation type="submission" date="2023-08" db="EMBL/GenBank/DDBJ databases">
        <title>A de novo genome assembly of Solanum verrucosum Schlechtendal, a Mexican diploid species geographically isolated from the other diploid A-genome species in potato relatives.</title>
        <authorList>
            <person name="Hosaka K."/>
        </authorList>
    </citation>
    <scope>NUCLEOTIDE SEQUENCE</scope>
    <source>
        <tissue evidence="2">Young leaves</tissue>
    </source>
</reference>
<evidence type="ECO:0000259" key="1">
    <source>
        <dbReference type="Pfam" id="PF17919"/>
    </source>
</evidence>
<organism evidence="2 3">
    <name type="scientific">Solanum verrucosum</name>
    <dbReference type="NCBI Taxonomy" id="315347"/>
    <lineage>
        <taxon>Eukaryota</taxon>
        <taxon>Viridiplantae</taxon>
        <taxon>Streptophyta</taxon>
        <taxon>Embryophyta</taxon>
        <taxon>Tracheophyta</taxon>
        <taxon>Spermatophyta</taxon>
        <taxon>Magnoliopsida</taxon>
        <taxon>eudicotyledons</taxon>
        <taxon>Gunneridae</taxon>
        <taxon>Pentapetalae</taxon>
        <taxon>asterids</taxon>
        <taxon>lamiids</taxon>
        <taxon>Solanales</taxon>
        <taxon>Solanaceae</taxon>
        <taxon>Solanoideae</taxon>
        <taxon>Solaneae</taxon>
        <taxon>Solanum</taxon>
    </lineage>
</organism>
<evidence type="ECO:0000313" key="2">
    <source>
        <dbReference type="EMBL" id="WMV46625.1"/>
    </source>
</evidence>
<dbReference type="InterPro" id="IPR043502">
    <property type="entry name" value="DNA/RNA_pol_sf"/>
</dbReference>
<feature type="non-terminal residue" evidence="2">
    <location>
        <position position="1"/>
    </location>
</feature>
<accession>A0AAF0ZR99</accession>
<dbReference type="PANTHER" id="PTHR34072:SF52">
    <property type="entry name" value="RIBONUCLEASE H"/>
    <property type="match status" value="1"/>
</dbReference>
<proteinExistence type="predicted"/>
<dbReference type="InterPro" id="IPR041577">
    <property type="entry name" value="RT_RNaseH_2"/>
</dbReference>
<dbReference type="Proteomes" id="UP001234989">
    <property type="component" value="Chromosome 9"/>
</dbReference>
<evidence type="ECO:0000313" key="3">
    <source>
        <dbReference type="Proteomes" id="UP001234989"/>
    </source>
</evidence>
<sequence length="85" mass="9679">FNGLRLVRKSLKKIENRLTNDPVLTLPEVIEGFVMYCNLSRAGLDCVLMQNSKLIAYASTKLKTHKKNYPTHNLELTIVVFSSKI</sequence>
<gene>
    <name evidence="2" type="ORF">MTR67_040010</name>
</gene>
<protein>
    <recommendedName>
        <fullName evidence="1">Reverse transcriptase/retrotransposon-derived protein RNase H-like domain-containing protein</fullName>
    </recommendedName>
</protein>
<name>A0AAF0ZR99_SOLVR</name>
<feature type="domain" description="Reverse transcriptase/retrotransposon-derived protein RNase H-like" evidence="1">
    <location>
        <begin position="9"/>
        <end position="82"/>
    </location>
</feature>
<dbReference type="SUPFAM" id="SSF56672">
    <property type="entry name" value="DNA/RNA polymerases"/>
    <property type="match status" value="1"/>
</dbReference>